<evidence type="ECO:0000313" key="2">
    <source>
        <dbReference type="Proteomes" id="UP000026960"/>
    </source>
</evidence>
<dbReference type="AlphaFoldDB" id="A0A0D3F0H6"/>
<reference evidence="1" key="1">
    <citation type="journal article" date="2009" name="Rice">
        <title>De Novo Next Generation Sequencing of Plant Genomes.</title>
        <authorList>
            <person name="Rounsley S."/>
            <person name="Marri P.R."/>
            <person name="Yu Y."/>
            <person name="He R."/>
            <person name="Sisneros N."/>
            <person name="Goicoechea J.L."/>
            <person name="Lee S.J."/>
            <person name="Angelova A."/>
            <person name="Kudrna D."/>
            <person name="Luo M."/>
            <person name="Affourtit J."/>
            <person name="Desany B."/>
            <person name="Knight J."/>
            <person name="Niazi F."/>
            <person name="Egholm M."/>
            <person name="Wing R.A."/>
        </authorList>
    </citation>
    <scope>NUCLEOTIDE SEQUENCE [LARGE SCALE GENOMIC DNA]</scope>
    <source>
        <strain evidence="1">cv. IRGC 105608</strain>
    </source>
</reference>
<name>A0A0D3F0H6_9ORYZ</name>
<proteinExistence type="predicted"/>
<accession>A0A0D3F0H6</accession>
<dbReference type="Gramene" id="OBART02G03250.1">
    <property type="protein sequence ID" value="OBART02G03250.1"/>
    <property type="gene ID" value="OBART02G03250"/>
</dbReference>
<dbReference type="PaxDb" id="65489-OBART02G03250.1"/>
<reference evidence="1" key="2">
    <citation type="submission" date="2015-03" db="UniProtKB">
        <authorList>
            <consortium name="EnsemblPlants"/>
        </authorList>
    </citation>
    <scope>IDENTIFICATION</scope>
</reference>
<dbReference type="HOGENOM" id="CLU_1848158_0_0_1"/>
<dbReference type="EnsemblPlants" id="OBART02G03250.1">
    <property type="protein sequence ID" value="OBART02G03250.1"/>
    <property type="gene ID" value="OBART02G03250"/>
</dbReference>
<protein>
    <submittedName>
        <fullName evidence="1">Uncharacterized protein</fullName>
    </submittedName>
</protein>
<dbReference type="Proteomes" id="UP000026960">
    <property type="component" value="Chromosome 2"/>
</dbReference>
<sequence length="139" mass="15875">MKDFTSSDLSQFHTTKNYYYLTSRLLHYFFHAPSRFLALRSPDEAAELRRTWKGIGAGFVRPRRRVRFRADRMPETEAPTAWPLSGIGDAVLRGRRLRRAFSELFSSSAKINRGSATLPNISDCQSMVQGMILITMALT</sequence>
<evidence type="ECO:0000313" key="1">
    <source>
        <dbReference type="EnsemblPlants" id="OBART02G03250.1"/>
    </source>
</evidence>
<keyword evidence="2" id="KW-1185">Reference proteome</keyword>
<organism evidence="1">
    <name type="scientific">Oryza barthii</name>
    <dbReference type="NCBI Taxonomy" id="65489"/>
    <lineage>
        <taxon>Eukaryota</taxon>
        <taxon>Viridiplantae</taxon>
        <taxon>Streptophyta</taxon>
        <taxon>Embryophyta</taxon>
        <taxon>Tracheophyta</taxon>
        <taxon>Spermatophyta</taxon>
        <taxon>Magnoliopsida</taxon>
        <taxon>Liliopsida</taxon>
        <taxon>Poales</taxon>
        <taxon>Poaceae</taxon>
        <taxon>BOP clade</taxon>
        <taxon>Oryzoideae</taxon>
        <taxon>Oryzeae</taxon>
        <taxon>Oryzinae</taxon>
        <taxon>Oryza</taxon>
    </lineage>
</organism>